<evidence type="ECO:0000313" key="1">
    <source>
        <dbReference type="EMBL" id="EPR34089.1"/>
    </source>
</evidence>
<dbReference type="InterPro" id="IPR017850">
    <property type="entry name" value="Alkaline_phosphatase_core_sf"/>
</dbReference>
<dbReference type="Proteomes" id="UP000014977">
    <property type="component" value="Unassembled WGS sequence"/>
</dbReference>
<dbReference type="EMBL" id="ATHJ01000121">
    <property type="protein sequence ID" value="EPR34089.1"/>
    <property type="molecule type" value="Genomic_DNA"/>
</dbReference>
<evidence type="ECO:0000313" key="2">
    <source>
        <dbReference type="Proteomes" id="UP000014977"/>
    </source>
</evidence>
<dbReference type="Pfam" id="PF01663">
    <property type="entry name" value="Phosphodiest"/>
    <property type="match status" value="1"/>
</dbReference>
<dbReference type="STRING" id="897.B2D07_16785"/>
<sequence length="464" mass="51973">MPNLHKILAQNICLDVQEDLWSRGWAEILCGVHGRESGAFYAKPKLDGSHNTTQKFSVYDYDLNPDIKPLWARLCEKGHSVGFMNVPSMMPAPTVNGFAVAGGGAGAATSGASVIPLEGCYPNEARDLLIKKGYIVDTRFVSCGLRDESAFLNRLVHMTKIRTNAFICLQDRFHVRFGFVAFMAICRVQYLAMSEIEALIQNKGLPANSFQEKLLVFYEQIDEYIGKIMGCVSPEHVMFVSDHGQSPRLYSVNVNEWLTKSGFQHPKAKSSGTFKQAIKAATGIFPQSFKKHLVRTAPGLSAKLAGMNADWNRTKAFGVRYVPGIYINDQSRFAGPVSNDTESVHLAQEIVEQFNGNEEAKKNNLKARIYRNQYNQSRYEALLPDIWIDHPDAYFFEQNGAFIEPNKDYGPIKNLARVERDMFTGIKGRHPLFCVDPALAGLIRKSDEPSLTLAYKLILRGMEL</sequence>
<name>S7UJV4_DESML</name>
<comment type="caution">
    <text evidence="1">The sequence shown here is derived from an EMBL/GenBank/DDBJ whole genome shotgun (WGS) entry which is preliminary data.</text>
</comment>
<dbReference type="SUPFAM" id="SSF53649">
    <property type="entry name" value="Alkaline phosphatase-like"/>
    <property type="match status" value="1"/>
</dbReference>
<dbReference type="Gene3D" id="3.40.720.10">
    <property type="entry name" value="Alkaline Phosphatase, subunit A"/>
    <property type="match status" value="1"/>
</dbReference>
<gene>
    <name evidence="1" type="ORF">dsmv_3430</name>
</gene>
<dbReference type="InterPro" id="IPR002591">
    <property type="entry name" value="Phosphodiest/P_Trfase"/>
</dbReference>
<reference evidence="1 2" key="1">
    <citation type="journal article" date="2013" name="Genome Announc.">
        <title>Draft genome sequences for three mercury-methylating, sulfate-reducing bacteria.</title>
        <authorList>
            <person name="Brown S.D."/>
            <person name="Hurt R.A.Jr."/>
            <person name="Gilmour C.C."/>
            <person name="Elias D.A."/>
        </authorList>
    </citation>
    <scope>NUCLEOTIDE SEQUENCE [LARGE SCALE GENOMIC DNA]</scope>
    <source>
        <strain evidence="1 2">DSM 2059</strain>
    </source>
</reference>
<keyword evidence="2" id="KW-1185">Reference proteome</keyword>
<dbReference type="eggNOG" id="COG3379">
    <property type="taxonomic scope" value="Bacteria"/>
</dbReference>
<dbReference type="AlphaFoldDB" id="S7UJV4"/>
<accession>S7UJV4</accession>
<proteinExistence type="predicted"/>
<protein>
    <submittedName>
        <fullName evidence="1">Type I phosphodiesterase/nucleotide pyrophosphatase</fullName>
    </submittedName>
</protein>
<organism evidence="1 2">
    <name type="scientific">Desulfococcus multivorans DSM 2059</name>
    <dbReference type="NCBI Taxonomy" id="1121405"/>
    <lineage>
        <taxon>Bacteria</taxon>
        <taxon>Pseudomonadati</taxon>
        <taxon>Thermodesulfobacteriota</taxon>
        <taxon>Desulfobacteria</taxon>
        <taxon>Desulfobacterales</taxon>
        <taxon>Desulfococcaceae</taxon>
        <taxon>Desulfococcus</taxon>
    </lineage>
</organism>